<feature type="domain" description="SH3b" evidence="2">
    <location>
        <begin position="64"/>
        <end position="112"/>
    </location>
</feature>
<sequence length="294" mass="31127">MCYAIASFFFMGCKHGFGRVVLVAFVAALAVSGAPAFAQAPKKAQGLGAVAALPVRGVFMALGDVNVRAAPKGTSRKVGFLQKGDRVDVVAVTRDKGWFAVLNGGVVQGFVVASAMVRVIDGALDRDITAKQTTDGVSCDYRIHFEGRTMIEGELFQTANYAVVFHCAQGRGVGDVRGGKASKKVDFFAQMFLGEAPGKENVTAPDTYQLTVDVRLIDGGGDDDIVSTSFLYDPEGERLVFDAAGDAKYQGTMQGETTPAASIRAAVAQAVRLSMGNWNSAFWDRIFTAGGRAK</sequence>
<proteinExistence type="predicted"/>
<feature type="signal peptide" evidence="1">
    <location>
        <begin position="1"/>
        <end position="38"/>
    </location>
</feature>
<protein>
    <submittedName>
        <fullName evidence="3">SH3 domain-containing protein</fullName>
    </submittedName>
</protein>
<keyword evidence="1" id="KW-0732">Signal</keyword>
<comment type="caution">
    <text evidence="3">The sequence shown here is derived from an EMBL/GenBank/DDBJ whole genome shotgun (WGS) entry which is preliminary data.</text>
</comment>
<feature type="chain" id="PRO_5020838362" evidence="1">
    <location>
        <begin position="39"/>
        <end position="294"/>
    </location>
</feature>
<dbReference type="EMBL" id="SLZW01000005">
    <property type="protein sequence ID" value="TCS62496.1"/>
    <property type="molecule type" value="Genomic_DNA"/>
</dbReference>
<name>A0A4R3JBN0_9PROT</name>
<evidence type="ECO:0000256" key="1">
    <source>
        <dbReference type="SAM" id="SignalP"/>
    </source>
</evidence>
<dbReference type="Gene3D" id="2.30.30.40">
    <property type="entry name" value="SH3 Domains"/>
    <property type="match status" value="1"/>
</dbReference>
<evidence type="ECO:0000313" key="3">
    <source>
        <dbReference type="EMBL" id="TCS62496.1"/>
    </source>
</evidence>
<reference evidence="3 4" key="1">
    <citation type="submission" date="2019-03" db="EMBL/GenBank/DDBJ databases">
        <title>Genomic Encyclopedia of Type Strains, Phase IV (KMG-IV): sequencing the most valuable type-strain genomes for metagenomic binning, comparative biology and taxonomic classification.</title>
        <authorList>
            <person name="Goeker M."/>
        </authorList>
    </citation>
    <scope>NUCLEOTIDE SEQUENCE [LARGE SCALE GENOMIC DNA]</scope>
    <source>
        <strain evidence="3 4">DSM 101688</strain>
    </source>
</reference>
<dbReference type="Proteomes" id="UP000295304">
    <property type="component" value="Unassembled WGS sequence"/>
</dbReference>
<dbReference type="Pfam" id="PF08239">
    <property type="entry name" value="SH3_3"/>
    <property type="match status" value="1"/>
</dbReference>
<dbReference type="AlphaFoldDB" id="A0A4R3JBN0"/>
<gene>
    <name evidence="3" type="ORF">EDD55_10541</name>
</gene>
<accession>A0A4R3JBN0</accession>
<organism evidence="3 4">
    <name type="scientific">Varunaivibrio sulfuroxidans</name>
    <dbReference type="NCBI Taxonomy" id="1773489"/>
    <lineage>
        <taxon>Bacteria</taxon>
        <taxon>Pseudomonadati</taxon>
        <taxon>Pseudomonadota</taxon>
        <taxon>Alphaproteobacteria</taxon>
        <taxon>Rhodospirillales</taxon>
        <taxon>Magnetovibrionaceae</taxon>
        <taxon>Varunaivibrio</taxon>
    </lineage>
</organism>
<dbReference type="InterPro" id="IPR003646">
    <property type="entry name" value="SH3-like_bac-type"/>
</dbReference>
<evidence type="ECO:0000313" key="4">
    <source>
        <dbReference type="Proteomes" id="UP000295304"/>
    </source>
</evidence>
<evidence type="ECO:0000259" key="2">
    <source>
        <dbReference type="Pfam" id="PF08239"/>
    </source>
</evidence>
<keyword evidence="4" id="KW-1185">Reference proteome</keyword>